<sequence length="139" mass="15059">MNSQFFLALVIAMGFVAGIEATCCKRKPDFGCCGNGACNIFCCNCDGGCNEICEKTHCDTADWFKCAGVLTACAAACVDPDLPACVACLGPLYDTCKKCYSSDVDTNKALTDAKYMLNAYYKQNVCKNINLYRRNKANC</sequence>
<keyword evidence="2" id="KW-1185">Reference proteome</keyword>
<gene>
    <name evidence="1" type="ORF">PACLA_8A004533</name>
</gene>
<comment type="caution">
    <text evidence="1">The sequence shown here is derived from an EMBL/GenBank/DDBJ whole genome shotgun (WGS) entry which is preliminary data.</text>
</comment>
<dbReference type="Proteomes" id="UP001152795">
    <property type="component" value="Unassembled WGS sequence"/>
</dbReference>
<accession>A0A6S7HN60</accession>
<evidence type="ECO:0000313" key="1">
    <source>
        <dbReference type="EMBL" id="CAB3996451.1"/>
    </source>
</evidence>
<dbReference type="AlphaFoldDB" id="A0A6S7HN60"/>
<evidence type="ECO:0000313" key="2">
    <source>
        <dbReference type="Proteomes" id="UP001152795"/>
    </source>
</evidence>
<dbReference type="OrthoDB" id="8015076at2759"/>
<proteinExistence type="predicted"/>
<dbReference type="EMBL" id="CACRXK020002872">
    <property type="protein sequence ID" value="CAB3996451.1"/>
    <property type="molecule type" value="Genomic_DNA"/>
</dbReference>
<protein>
    <submittedName>
        <fullName evidence="1">Uncharacterized protein</fullName>
    </submittedName>
</protein>
<reference evidence="1" key="1">
    <citation type="submission" date="2020-04" db="EMBL/GenBank/DDBJ databases">
        <authorList>
            <person name="Alioto T."/>
            <person name="Alioto T."/>
            <person name="Gomez Garrido J."/>
        </authorList>
    </citation>
    <scope>NUCLEOTIDE SEQUENCE</scope>
    <source>
        <strain evidence="1">A484AB</strain>
    </source>
</reference>
<name>A0A6S7HN60_PARCT</name>
<organism evidence="1 2">
    <name type="scientific">Paramuricea clavata</name>
    <name type="common">Red gorgonian</name>
    <name type="synonym">Violescent sea-whip</name>
    <dbReference type="NCBI Taxonomy" id="317549"/>
    <lineage>
        <taxon>Eukaryota</taxon>
        <taxon>Metazoa</taxon>
        <taxon>Cnidaria</taxon>
        <taxon>Anthozoa</taxon>
        <taxon>Octocorallia</taxon>
        <taxon>Malacalcyonacea</taxon>
        <taxon>Plexauridae</taxon>
        <taxon>Paramuricea</taxon>
    </lineage>
</organism>